<dbReference type="InterPro" id="IPR000160">
    <property type="entry name" value="GGDEF_dom"/>
</dbReference>
<dbReference type="GO" id="GO:0005886">
    <property type="term" value="C:plasma membrane"/>
    <property type="evidence" value="ECO:0007669"/>
    <property type="project" value="TreeGrafter"/>
</dbReference>
<dbReference type="SUPFAM" id="SSF55073">
    <property type="entry name" value="Nucleotide cyclase"/>
    <property type="match status" value="1"/>
</dbReference>
<dbReference type="NCBIfam" id="TIGR00254">
    <property type="entry name" value="GGDEF"/>
    <property type="match status" value="1"/>
</dbReference>
<dbReference type="OrthoDB" id="9805474at2"/>
<proteinExistence type="predicted"/>
<evidence type="ECO:0000313" key="2">
    <source>
        <dbReference type="EMBL" id="PAB60390.1"/>
    </source>
</evidence>
<protein>
    <recommendedName>
        <fullName evidence="1">GGDEF domain-containing protein</fullName>
    </recommendedName>
</protein>
<comment type="caution">
    <text evidence="2">The sequence shown here is derived from an EMBL/GenBank/DDBJ whole genome shotgun (WGS) entry which is preliminary data.</text>
</comment>
<dbReference type="PROSITE" id="PS50887">
    <property type="entry name" value="GGDEF"/>
    <property type="match status" value="1"/>
</dbReference>
<dbReference type="GO" id="GO:1902201">
    <property type="term" value="P:negative regulation of bacterial-type flagellum-dependent cell motility"/>
    <property type="evidence" value="ECO:0007669"/>
    <property type="project" value="TreeGrafter"/>
</dbReference>
<organism evidence="2 3">
    <name type="scientific">Anaeromicrobium sediminis</name>
    <dbReference type="NCBI Taxonomy" id="1478221"/>
    <lineage>
        <taxon>Bacteria</taxon>
        <taxon>Bacillati</taxon>
        <taxon>Bacillota</taxon>
        <taxon>Clostridia</taxon>
        <taxon>Peptostreptococcales</taxon>
        <taxon>Thermotaleaceae</taxon>
        <taxon>Anaeromicrobium</taxon>
    </lineage>
</organism>
<dbReference type="InterPro" id="IPR050469">
    <property type="entry name" value="Diguanylate_Cyclase"/>
</dbReference>
<dbReference type="EMBL" id="NIBG01000003">
    <property type="protein sequence ID" value="PAB60390.1"/>
    <property type="molecule type" value="Genomic_DNA"/>
</dbReference>
<accession>A0A267MNR2</accession>
<dbReference type="CDD" id="cd01949">
    <property type="entry name" value="GGDEF"/>
    <property type="match status" value="1"/>
</dbReference>
<keyword evidence="3" id="KW-1185">Reference proteome</keyword>
<dbReference type="InterPro" id="IPR029787">
    <property type="entry name" value="Nucleotide_cyclase"/>
</dbReference>
<reference evidence="2 3" key="1">
    <citation type="submission" date="2017-06" db="EMBL/GenBank/DDBJ databases">
        <title>Draft genome sequence of anaerobic fermentative bacterium Anaeromicrobium sediminis DY2726D isolated from West Pacific Ocean sediments.</title>
        <authorList>
            <person name="Zeng X."/>
        </authorList>
    </citation>
    <scope>NUCLEOTIDE SEQUENCE [LARGE SCALE GENOMIC DNA]</scope>
    <source>
        <strain evidence="2 3">DY2726D</strain>
    </source>
</reference>
<dbReference type="Proteomes" id="UP000216024">
    <property type="component" value="Unassembled WGS sequence"/>
</dbReference>
<dbReference type="PANTHER" id="PTHR45138:SF9">
    <property type="entry name" value="DIGUANYLATE CYCLASE DGCM-RELATED"/>
    <property type="match status" value="1"/>
</dbReference>
<evidence type="ECO:0000313" key="3">
    <source>
        <dbReference type="Proteomes" id="UP000216024"/>
    </source>
</evidence>
<evidence type="ECO:0000259" key="1">
    <source>
        <dbReference type="PROSITE" id="PS50887"/>
    </source>
</evidence>
<name>A0A267MNR2_9FIRM</name>
<feature type="domain" description="GGDEF" evidence="1">
    <location>
        <begin position="1"/>
        <end position="115"/>
    </location>
</feature>
<dbReference type="GO" id="GO:0052621">
    <property type="term" value="F:diguanylate cyclase activity"/>
    <property type="evidence" value="ECO:0007669"/>
    <property type="project" value="TreeGrafter"/>
</dbReference>
<dbReference type="AlphaFoldDB" id="A0A267MNR2"/>
<gene>
    <name evidence="2" type="ORF">CCE28_05705</name>
</gene>
<dbReference type="SMART" id="SM00267">
    <property type="entry name" value="GGDEF"/>
    <property type="match status" value="1"/>
</dbReference>
<dbReference type="GO" id="GO:0043709">
    <property type="term" value="P:cell adhesion involved in single-species biofilm formation"/>
    <property type="evidence" value="ECO:0007669"/>
    <property type="project" value="TreeGrafter"/>
</dbReference>
<dbReference type="InterPro" id="IPR043128">
    <property type="entry name" value="Rev_trsase/Diguanyl_cyclase"/>
</dbReference>
<dbReference type="Pfam" id="PF00990">
    <property type="entry name" value="GGDEF"/>
    <property type="match status" value="1"/>
</dbReference>
<dbReference type="PANTHER" id="PTHR45138">
    <property type="entry name" value="REGULATORY COMPONENTS OF SENSORY TRANSDUCTION SYSTEM"/>
    <property type="match status" value="1"/>
</dbReference>
<sequence>MKKINDTYGHQVDDQVIIKISKLLTDICRETDYVGRYGGEEFLVVLTDNNEDGAKNFSERFRREVENLDFGLPTQVTVSGGVKTYENESAEEMIKLADGALYEAKERGRNCIISA</sequence>
<dbReference type="Gene3D" id="3.30.70.270">
    <property type="match status" value="1"/>
</dbReference>